<dbReference type="GeneID" id="28983836"/>
<dbReference type="Pfam" id="PF00795">
    <property type="entry name" value="CN_hydrolase"/>
    <property type="match status" value="1"/>
</dbReference>
<dbReference type="OrthoDB" id="201515at2759"/>
<evidence type="ECO:0000256" key="1">
    <source>
        <dbReference type="SAM" id="MobiDB-lite"/>
    </source>
</evidence>
<keyword evidence="3" id="KW-0378">Hydrolase</keyword>
<dbReference type="PROSITE" id="PS50263">
    <property type="entry name" value="CN_HYDROLASE"/>
    <property type="match status" value="1"/>
</dbReference>
<dbReference type="InterPro" id="IPR039703">
    <property type="entry name" value="Nta1"/>
</dbReference>
<feature type="compositionally biased region" description="Acidic residues" evidence="1">
    <location>
        <begin position="206"/>
        <end position="218"/>
    </location>
</feature>
<dbReference type="EMBL" id="KQ087208">
    <property type="protein sequence ID" value="KLT42163.1"/>
    <property type="molecule type" value="Genomic_DNA"/>
</dbReference>
<dbReference type="InterPro" id="IPR003010">
    <property type="entry name" value="C-N_Hydrolase"/>
</dbReference>
<keyword evidence="4" id="KW-1185">Reference proteome</keyword>
<reference evidence="3 4" key="1">
    <citation type="submission" date="2015-03" db="EMBL/GenBank/DDBJ databases">
        <title>Genomics and transcriptomics of the oil-accumulating basidiomycete yeast T. oleaginosus allow insights into substrate utilization and the diverse evolutionary trajectories of mating systems in fungi.</title>
        <authorList>
            <consortium name="DOE Joint Genome Institute"/>
            <person name="Kourist R."/>
            <person name="Kracht O."/>
            <person name="Bracharz F."/>
            <person name="Lipzen A."/>
            <person name="Nolan M."/>
            <person name="Ohm R."/>
            <person name="Grigoriev I."/>
            <person name="Sun S."/>
            <person name="Heitman J."/>
            <person name="Bruck T."/>
            <person name="Nowrousian M."/>
        </authorList>
    </citation>
    <scope>NUCLEOTIDE SEQUENCE [LARGE SCALE GENOMIC DNA]</scope>
    <source>
        <strain evidence="3 4">IBC0246</strain>
    </source>
</reference>
<dbReference type="SMR" id="A0A0J0XM78"/>
<dbReference type="GO" id="GO:0070773">
    <property type="term" value="F:protein-N-terminal glutamine amidohydrolase activity"/>
    <property type="evidence" value="ECO:0007669"/>
    <property type="project" value="InterPro"/>
</dbReference>
<feature type="domain" description="CN hydrolase" evidence="2">
    <location>
        <begin position="17"/>
        <end position="313"/>
    </location>
</feature>
<proteinExistence type="predicted"/>
<name>A0A0J0XM78_9TREE</name>
<evidence type="ECO:0000313" key="3">
    <source>
        <dbReference type="EMBL" id="KLT42163.1"/>
    </source>
</evidence>
<dbReference type="InterPro" id="IPR036526">
    <property type="entry name" value="C-N_Hydrolase_sf"/>
</dbReference>
<feature type="region of interest" description="Disordered" evidence="1">
    <location>
        <begin position="204"/>
        <end position="232"/>
    </location>
</feature>
<sequence length="313" mass="33436">MSVPPPSLPPRYRAQPLRVACVQYDVKMGRVAENAAKVEAMTAGLAPGALDLLVLPEMALSGYMFATPAAIAPYLETPGGPTARLATALASRLKCYVVAGYPEAIPGADIDLGVGYNSAVLAGPEGVIGNYRKTFRFDTDKTWAREGDGFAFFDLPQPLGRVGVGICMDLNPRDFIAPWNAYELATFAVDNAVDMLVVPMNWLDPAEQDDSDSDEDDGLAVPPRDPNAPSESNLNYWAARLAPLHDPTPRYDEGTPAAGREVVFVAANRVGTEEGTTFAGTSCVMAISSVPSRIELIEVCSRSEERVLVAEIA</sequence>
<dbReference type="PANTHER" id="PTHR11750">
    <property type="entry name" value="PROTEIN N-TERMINAL AMIDASE"/>
    <property type="match status" value="1"/>
</dbReference>
<dbReference type="Proteomes" id="UP000053611">
    <property type="component" value="Unassembled WGS sequence"/>
</dbReference>
<dbReference type="GO" id="GO:0008418">
    <property type="term" value="F:protein-N-terminal asparagine amidohydrolase activity"/>
    <property type="evidence" value="ECO:0007669"/>
    <property type="project" value="InterPro"/>
</dbReference>
<dbReference type="AlphaFoldDB" id="A0A0J0XM78"/>
<dbReference type="PANTHER" id="PTHR11750:SF26">
    <property type="entry name" value="PROTEIN N-TERMINAL AMIDASE"/>
    <property type="match status" value="1"/>
</dbReference>
<dbReference type="RefSeq" id="XP_018278654.1">
    <property type="nucleotide sequence ID" value="XM_018423233.1"/>
</dbReference>
<dbReference type="Gene3D" id="3.60.110.10">
    <property type="entry name" value="Carbon-nitrogen hydrolase"/>
    <property type="match status" value="1"/>
</dbReference>
<protein>
    <submittedName>
        <fullName evidence="3">Carbon-nitrogen hydrolase</fullName>
    </submittedName>
</protein>
<accession>A0A0J0XM78</accession>
<evidence type="ECO:0000313" key="4">
    <source>
        <dbReference type="Proteomes" id="UP000053611"/>
    </source>
</evidence>
<gene>
    <name evidence="3" type="ORF">CC85DRAFT_285753</name>
</gene>
<dbReference type="SUPFAM" id="SSF56317">
    <property type="entry name" value="Carbon-nitrogen hydrolase"/>
    <property type="match status" value="1"/>
</dbReference>
<evidence type="ECO:0000259" key="2">
    <source>
        <dbReference type="PROSITE" id="PS50263"/>
    </source>
</evidence>
<dbReference type="GO" id="GO:0030163">
    <property type="term" value="P:protein catabolic process"/>
    <property type="evidence" value="ECO:0007669"/>
    <property type="project" value="TreeGrafter"/>
</dbReference>
<organism evidence="3 4">
    <name type="scientific">Cutaneotrichosporon oleaginosum</name>
    <dbReference type="NCBI Taxonomy" id="879819"/>
    <lineage>
        <taxon>Eukaryota</taxon>
        <taxon>Fungi</taxon>
        <taxon>Dikarya</taxon>
        <taxon>Basidiomycota</taxon>
        <taxon>Agaricomycotina</taxon>
        <taxon>Tremellomycetes</taxon>
        <taxon>Trichosporonales</taxon>
        <taxon>Trichosporonaceae</taxon>
        <taxon>Cutaneotrichosporon</taxon>
    </lineage>
</organism>
<dbReference type="STRING" id="879819.A0A0J0XM78"/>